<dbReference type="Proteomes" id="UP001372834">
    <property type="component" value="Unassembled WGS sequence"/>
</dbReference>
<gene>
    <name evidence="11" type="ORF">RUM43_014828</name>
</gene>
<evidence type="ECO:0000256" key="3">
    <source>
        <dbReference type="ARBA" id="ARBA00022801"/>
    </source>
</evidence>
<dbReference type="Pfam" id="PF01435">
    <property type="entry name" value="Peptidase_M48"/>
    <property type="match status" value="1"/>
</dbReference>
<dbReference type="GO" id="GO:0004222">
    <property type="term" value="F:metalloendopeptidase activity"/>
    <property type="evidence" value="ECO:0007669"/>
    <property type="project" value="InterPro"/>
</dbReference>
<evidence type="ECO:0000313" key="11">
    <source>
        <dbReference type="EMBL" id="KAK6630483.1"/>
    </source>
</evidence>
<sequence length="400" mass="45480">MTLNFMLKYCISSRIVQKGITTNFNLYIHKTDVRSHVAILCTRSFYHYDKVLINRNKVLKDQICGIHISPPRKALPPLLLLAVRSIAKIGAIISGRFIRQWWQKLSPEERAEVMEHIHSKKSKIAFIGTLLSAGLYLYYLANLTEDPITKRKRFIVLNQKQLYELADFEYQQQMATFSAHVVPHWHPIHRRASHVVNTLLLANKHLKEVRDKVWSVTVIDKPDVTNAFALANGKIFVFTGMLNICSNDDQLAIVLAHEISHAILSHSAETMSKMFLLELILLVPTLLLFSILSDSSAIISDWIISSTAKLLFHLPFSRSIEKEADVVGLQLAAVACYDVREAPNFWGKMKVLSEDASVEWLSTHPRHSTRQIELQKLLPGALKLREANNCPPLAAKFSIF</sequence>
<evidence type="ECO:0000256" key="4">
    <source>
        <dbReference type="ARBA" id="ARBA00022833"/>
    </source>
</evidence>
<protein>
    <recommendedName>
        <fullName evidence="7">Metalloendopeptidase OMA1, mitochondrial</fullName>
    </recommendedName>
    <alternativeName>
        <fullName evidence="8">Overlapping with the m-AAA protease 1 homolog</fullName>
    </alternativeName>
</protein>
<dbReference type="PANTHER" id="PTHR22726:SF1">
    <property type="entry name" value="METALLOENDOPEPTIDASE OMA1, MITOCHONDRIAL"/>
    <property type="match status" value="1"/>
</dbReference>
<keyword evidence="4 9" id="KW-0862">Zinc</keyword>
<proteinExistence type="inferred from homology"/>
<evidence type="ECO:0000313" key="12">
    <source>
        <dbReference type="Proteomes" id="UP001372834"/>
    </source>
</evidence>
<evidence type="ECO:0000256" key="8">
    <source>
        <dbReference type="ARBA" id="ARBA00042978"/>
    </source>
</evidence>
<dbReference type="PANTHER" id="PTHR22726">
    <property type="entry name" value="METALLOENDOPEPTIDASE OMA1"/>
    <property type="match status" value="1"/>
</dbReference>
<dbReference type="InterPro" id="IPR001915">
    <property type="entry name" value="Peptidase_M48"/>
</dbReference>
<dbReference type="InterPro" id="IPR051156">
    <property type="entry name" value="Mito/Outer_Membr_Metalloprot"/>
</dbReference>
<comment type="similarity">
    <text evidence="6 9">Belongs to the peptidase M48 family.</text>
</comment>
<dbReference type="GO" id="GO:0034982">
    <property type="term" value="P:mitochondrial protein processing"/>
    <property type="evidence" value="ECO:0007669"/>
    <property type="project" value="TreeGrafter"/>
</dbReference>
<organism evidence="11 12">
    <name type="scientific">Polyplax serrata</name>
    <name type="common">Common mouse louse</name>
    <dbReference type="NCBI Taxonomy" id="468196"/>
    <lineage>
        <taxon>Eukaryota</taxon>
        <taxon>Metazoa</taxon>
        <taxon>Ecdysozoa</taxon>
        <taxon>Arthropoda</taxon>
        <taxon>Hexapoda</taxon>
        <taxon>Insecta</taxon>
        <taxon>Pterygota</taxon>
        <taxon>Neoptera</taxon>
        <taxon>Paraneoptera</taxon>
        <taxon>Psocodea</taxon>
        <taxon>Troctomorpha</taxon>
        <taxon>Phthiraptera</taxon>
        <taxon>Anoplura</taxon>
        <taxon>Polyplacidae</taxon>
        <taxon>Polyplax</taxon>
    </lineage>
</organism>
<evidence type="ECO:0000256" key="6">
    <source>
        <dbReference type="ARBA" id="ARBA00038233"/>
    </source>
</evidence>
<accession>A0AAN8PG09</accession>
<dbReference type="EMBL" id="JAWJWE010000011">
    <property type="protein sequence ID" value="KAK6630483.1"/>
    <property type="molecule type" value="Genomic_DNA"/>
</dbReference>
<evidence type="ECO:0000259" key="10">
    <source>
        <dbReference type="Pfam" id="PF01435"/>
    </source>
</evidence>
<dbReference type="GO" id="GO:0006515">
    <property type="term" value="P:protein quality control for misfolded or incompletely synthesized proteins"/>
    <property type="evidence" value="ECO:0007669"/>
    <property type="project" value="TreeGrafter"/>
</dbReference>
<keyword evidence="1 9" id="KW-0645">Protease</keyword>
<comment type="cofactor">
    <cofactor evidence="9">
        <name>Zn(2+)</name>
        <dbReference type="ChEBI" id="CHEBI:29105"/>
    </cofactor>
    <text evidence="9">Binds 1 zinc ion per subunit.</text>
</comment>
<evidence type="ECO:0000256" key="2">
    <source>
        <dbReference type="ARBA" id="ARBA00022723"/>
    </source>
</evidence>
<keyword evidence="2" id="KW-0479">Metal-binding</keyword>
<comment type="caution">
    <text evidence="11">The sequence shown here is derived from an EMBL/GenBank/DDBJ whole genome shotgun (WGS) entry which is preliminary data.</text>
</comment>
<evidence type="ECO:0000256" key="7">
    <source>
        <dbReference type="ARBA" id="ARBA00040360"/>
    </source>
</evidence>
<name>A0AAN8PG09_POLSC</name>
<evidence type="ECO:0000256" key="1">
    <source>
        <dbReference type="ARBA" id="ARBA00022670"/>
    </source>
</evidence>
<evidence type="ECO:0000256" key="9">
    <source>
        <dbReference type="RuleBase" id="RU003983"/>
    </source>
</evidence>
<dbReference type="AlphaFoldDB" id="A0AAN8PG09"/>
<dbReference type="CDD" id="cd07331">
    <property type="entry name" value="M48C_Oma1_like"/>
    <property type="match status" value="1"/>
</dbReference>
<evidence type="ECO:0000256" key="5">
    <source>
        <dbReference type="ARBA" id="ARBA00023049"/>
    </source>
</evidence>
<keyword evidence="3 9" id="KW-0378">Hydrolase</keyword>
<reference evidence="11 12" key="1">
    <citation type="submission" date="2023-10" db="EMBL/GenBank/DDBJ databases">
        <title>Genomes of two closely related lineages of the louse Polyplax serrata with different host specificities.</title>
        <authorList>
            <person name="Martinu J."/>
            <person name="Tarabai H."/>
            <person name="Stefka J."/>
            <person name="Hypsa V."/>
        </authorList>
    </citation>
    <scope>NUCLEOTIDE SEQUENCE [LARGE SCALE GENOMIC DNA]</scope>
    <source>
        <strain evidence="11">HR10_N</strain>
    </source>
</reference>
<feature type="domain" description="Peptidase M48" evidence="10">
    <location>
        <begin position="210"/>
        <end position="376"/>
    </location>
</feature>
<dbReference type="GO" id="GO:0046872">
    <property type="term" value="F:metal ion binding"/>
    <property type="evidence" value="ECO:0007669"/>
    <property type="project" value="UniProtKB-KW"/>
</dbReference>
<dbReference type="Gene3D" id="3.30.2010.10">
    <property type="entry name" value="Metalloproteases ('zincins'), catalytic domain"/>
    <property type="match status" value="1"/>
</dbReference>
<dbReference type="GO" id="GO:0005743">
    <property type="term" value="C:mitochondrial inner membrane"/>
    <property type="evidence" value="ECO:0007669"/>
    <property type="project" value="TreeGrafter"/>
</dbReference>
<keyword evidence="5 9" id="KW-0482">Metalloprotease</keyword>